<evidence type="ECO:0000313" key="4">
    <source>
        <dbReference type="Proteomes" id="UP000283433"/>
    </source>
</evidence>
<name>A0A419S1G3_9SPHI</name>
<keyword evidence="2" id="KW-0812">Transmembrane</keyword>
<dbReference type="EMBL" id="MBTA01000030">
    <property type="protein sequence ID" value="RKD12328.1"/>
    <property type="molecule type" value="Genomic_DNA"/>
</dbReference>
<reference evidence="3 4" key="1">
    <citation type="submission" date="2016-07" db="EMBL/GenBank/DDBJ databases">
        <title>Genome of Pelobium manganitolerans.</title>
        <authorList>
            <person name="Wu S."/>
            <person name="Wang G."/>
        </authorList>
    </citation>
    <scope>NUCLEOTIDE SEQUENCE [LARGE SCALE GENOMIC DNA]</scope>
    <source>
        <strain evidence="3 4">YS-25</strain>
    </source>
</reference>
<comment type="caution">
    <text evidence="3">The sequence shown here is derived from an EMBL/GenBank/DDBJ whole genome shotgun (WGS) entry which is preliminary data.</text>
</comment>
<keyword evidence="1" id="KW-0175">Coiled coil</keyword>
<dbReference type="OrthoDB" id="1112758at2"/>
<dbReference type="SUPFAM" id="SSF49464">
    <property type="entry name" value="Carboxypeptidase regulatory domain-like"/>
    <property type="match status" value="1"/>
</dbReference>
<dbReference type="AlphaFoldDB" id="A0A419S1G3"/>
<keyword evidence="4" id="KW-1185">Reference proteome</keyword>
<sequence>MNNAQHDIELIRKYYQGLLSPAEKNLLEARALDDPFLQDAMDGFEQKGVNLADLQSLNERLENRLKKSKRLGAVWGIKQWGIAASVLIGIAVASIYLKQMPKNETIALNEVQQKEDIPQEEKARIQTESNDSIDINPATQQPELLAEIRKKPISQNKPNAFVPEEDVIVEPLGTGVVATEPDQPQLMASNIAPGTTAIKKEVSSTEGMASPGLLMAKRAFRNSTDFSVNVLKGKVVDETNHAPLPGVSITNLATGSTTQSDVNGNFSIPAQNNTDLEIKFLGYNTNKLKKLSQDSVVVALTPSQNALAETVVVGYGAQTREDIAAKPSVGWKRFKNYLDLQAAESNLGRGKVELQFLISPNGELSDFKILNTFSARAGVAAINFIKNYNGGWTGSSDGLAHKATISIRFK</sequence>
<keyword evidence="2" id="KW-1133">Transmembrane helix</keyword>
<accession>A0A419S1G3</accession>
<keyword evidence="2" id="KW-0472">Membrane</keyword>
<dbReference type="Proteomes" id="UP000283433">
    <property type="component" value="Unassembled WGS sequence"/>
</dbReference>
<evidence type="ECO:0000256" key="2">
    <source>
        <dbReference type="SAM" id="Phobius"/>
    </source>
</evidence>
<gene>
    <name evidence="3" type="ORF">BCY91_11750</name>
</gene>
<feature type="coiled-coil region" evidence="1">
    <location>
        <begin position="44"/>
        <end position="71"/>
    </location>
</feature>
<dbReference type="InterPro" id="IPR008969">
    <property type="entry name" value="CarboxyPept-like_regulatory"/>
</dbReference>
<proteinExistence type="predicted"/>
<evidence type="ECO:0000313" key="3">
    <source>
        <dbReference type="EMBL" id="RKD12328.1"/>
    </source>
</evidence>
<feature type="transmembrane region" description="Helical" evidence="2">
    <location>
        <begin position="73"/>
        <end position="97"/>
    </location>
</feature>
<evidence type="ECO:0008006" key="5">
    <source>
        <dbReference type="Google" id="ProtNLM"/>
    </source>
</evidence>
<organism evidence="3 4">
    <name type="scientific">Pelobium manganitolerans</name>
    <dbReference type="NCBI Taxonomy" id="1842495"/>
    <lineage>
        <taxon>Bacteria</taxon>
        <taxon>Pseudomonadati</taxon>
        <taxon>Bacteroidota</taxon>
        <taxon>Sphingobacteriia</taxon>
        <taxon>Sphingobacteriales</taxon>
        <taxon>Sphingobacteriaceae</taxon>
        <taxon>Pelobium</taxon>
    </lineage>
</organism>
<evidence type="ECO:0000256" key="1">
    <source>
        <dbReference type="SAM" id="Coils"/>
    </source>
</evidence>
<dbReference type="Pfam" id="PF13715">
    <property type="entry name" value="CarbopepD_reg_2"/>
    <property type="match status" value="1"/>
</dbReference>
<protein>
    <recommendedName>
        <fullName evidence="5">TonB C-terminal domain-containing protein</fullName>
    </recommendedName>
</protein>
<dbReference type="RefSeq" id="WP_120183145.1">
    <property type="nucleotide sequence ID" value="NZ_MBTA01000030.1"/>
</dbReference>